<protein>
    <submittedName>
        <fullName evidence="1">Uncharacterized protein</fullName>
    </submittedName>
</protein>
<dbReference type="EMBL" id="JABVXQ010000006">
    <property type="protein sequence ID" value="KAF6104096.1"/>
    <property type="molecule type" value="Genomic_DNA"/>
</dbReference>
<reference evidence="1 2" key="1">
    <citation type="journal article" date="2020" name="Nature">
        <title>Six reference-quality genomes reveal evolution of bat adaptations.</title>
        <authorList>
            <person name="Jebb D."/>
            <person name="Huang Z."/>
            <person name="Pippel M."/>
            <person name="Hughes G.M."/>
            <person name="Lavrichenko K."/>
            <person name="Devanna P."/>
            <person name="Winkler S."/>
            <person name="Jermiin L.S."/>
            <person name="Skirmuntt E.C."/>
            <person name="Katzourakis A."/>
            <person name="Burkitt-Gray L."/>
            <person name="Ray D.A."/>
            <person name="Sullivan K.A.M."/>
            <person name="Roscito J.G."/>
            <person name="Kirilenko B.M."/>
            <person name="Davalos L.M."/>
            <person name="Corthals A.P."/>
            <person name="Power M.L."/>
            <person name="Jones G."/>
            <person name="Ransome R.D."/>
            <person name="Dechmann D.K.N."/>
            <person name="Locatelli A.G."/>
            <person name="Puechmaille S.J."/>
            <person name="Fedrigo O."/>
            <person name="Jarvis E.D."/>
            <person name="Hiller M."/>
            <person name="Vernes S.C."/>
            <person name="Myers E.W."/>
            <person name="Teeling E.C."/>
        </authorList>
    </citation>
    <scope>NUCLEOTIDE SEQUENCE [LARGE SCALE GENOMIC DNA]</scope>
    <source>
        <strain evidence="1">Bat1K_MPI-CBG_1</strain>
    </source>
</reference>
<dbReference type="AlphaFoldDB" id="A0A834E509"/>
<organism evidence="1 2">
    <name type="scientific">Phyllostomus discolor</name>
    <name type="common">pale spear-nosed bat</name>
    <dbReference type="NCBI Taxonomy" id="89673"/>
    <lineage>
        <taxon>Eukaryota</taxon>
        <taxon>Metazoa</taxon>
        <taxon>Chordata</taxon>
        <taxon>Craniata</taxon>
        <taxon>Vertebrata</taxon>
        <taxon>Euteleostomi</taxon>
        <taxon>Mammalia</taxon>
        <taxon>Eutheria</taxon>
        <taxon>Laurasiatheria</taxon>
        <taxon>Chiroptera</taxon>
        <taxon>Yangochiroptera</taxon>
        <taxon>Phyllostomidae</taxon>
        <taxon>Phyllostominae</taxon>
        <taxon>Phyllostomus</taxon>
    </lineage>
</organism>
<gene>
    <name evidence="1" type="ORF">HJG60_011145</name>
</gene>
<evidence type="ECO:0000313" key="2">
    <source>
        <dbReference type="Proteomes" id="UP000664940"/>
    </source>
</evidence>
<proteinExistence type="predicted"/>
<name>A0A834E509_9CHIR</name>
<evidence type="ECO:0000313" key="1">
    <source>
        <dbReference type="EMBL" id="KAF6104096.1"/>
    </source>
</evidence>
<dbReference type="Proteomes" id="UP000664940">
    <property type="component" value="Unassembled WGS sequence"/>
</dbReference>
<accession>A0A834E509</accession>
<sequence length="171" mass="19139">MSCTSLSSVTRTWPTQRLLHLELAVDLTSASATVFPRWVTRRGTTSLTQARAWDSWDLHDQRLRNQKGFILLGQLLVLVEFLQRLDVHVGDIHSLGLIAVLLVPWTHTENLGWGVDLLLAVPEKRLSFWGLSFSKLVCSSTLSRNFRACAGSRAGLPASPCRECRGRLRCS</sequence>
<comment type="caution">
    <text evidence="1">The sequence shown here is derived from an EMBL/GenBank/DDBJ whole genome shotgun (WGS) entry which is preliminary data.</text>
</comment>